<feature type="domain" description="C2H2-type" evidence="4">
    <location>
        <begin position="159"/>
        <end position="187"/>
    </location>
</feature>
<dbReference type="SMART" id="SM00355">
    <property type="entry name" value="ZnF_C2H2"/>
    <property type="match status" value="3"/>
</dbReference>
<proteinExistence type="predicted"/>
<reference evidence="5 6" key="1">
    <citation type="journal article" date="2024" name="IMA Fungus">
        <title>IMA Genome - F19 : A genome assembly and annotation guide to empower mycologists, including annotated draft genome sequences of Ceratocystis pirilliformis, Diaporthe australafricana, Fusarium ophioides, Paecilomyces lecythidis, and Sporothrix stenoceras.</title>
        <authorList>
            <person name="Aylward J."/>
            <person name="Wilson A.M."/>
            <person name="Visagie C.M."/>
            <person name="Spraker J."/>
            <person name="Barnes I."/>
            <person name="Buitendag C."/>
            <person name="Ceriani C."/>
            <person name="Del Mar Angel L."/>
            <person name="du Plessis D."/>
            <person name="Fuchs T."/>
            <person name="Gasser K."/>
            <person name="Kramer D."/>
            <person name="Li W."/>
            <person name="Munsamy K."/>
            <person name="Piso A."/>
            <person name="Price J.L."/>
            <person name="Sonnekus B."/>
            <person name="Thomas C."/>
            <person name="van der Nest A."/>
            <person name="van Dijk A."/>
            <person name="van Heerden A."/>
            <person name="van Vuuren N."/>
            <person name="Yilmaz N."/>
            <person name="Duong T.A."/>
            <person name="van der Merwe N.A."/>
            <person name="Wingfield M.J."/>
            <person name="Wingfield B.D."/>
        </authorList>
    </citation>
    <scope>NUCLEOTIDE SEQUENCE [LARGE SCALE GENOMIC DNA]</scope>
    <source>
        <strain evidence="5 6">CMW 18167</strain>
    </source>
</reference>
<evidence type="ECO:0000256" key="2">
    <source>
        <dbReference type="PROSITE-ProRule" id="PRU00042"/>
    </source>
</evidence>
<feature type="region of interest" description="Disordered" evidence="3">
    <location>
        <begin position="1"/>
        <end position="26"/>
    </location>
</feature>
<dbReference type="EMBL" id="JAVDPF010000002">
    <property type="protein sequence ID" value="KAL1885453.1"/>
    <property type="molecule type" value="Genomic_DNA"/>
</dbReference>
<dbReference type="Proteomes" id="UP001583193">
    <property type="component" value="Unassembled WGS sequence"/>
</dbReference>
<evidence type="ECO:0000313" key="5">
    <source>
        <dbReference type="EMBL" id="KAL1885453.1"/>
    </source>
</evidence>
<sequence>MSWLHLRDLEDNQPAQPGDLDSVLSSTAGSLDVGRSSADELFLSQDHSQQAASWERRSVNSGVLQDDGRDSVSQGFCAIPSGMAQTNGSPFIDDDLSLPQAAFNADYSVASESSVGSFDSVTSSASTSARRRRRRQAVYSDTDMPRQRAIATRTSGRRYQCTFCTDAFKTKYDWQRHETSMHLSLERWKCSRFGPVIQRSDGHDYCVFCNLCDPSPEHPELHNYSACVAQSDEARLFYRKDHLQQHLRLFHRGCNFNDSMKSWLSYTNQVKSRCGFCNARMETWTERQKHLAAHFRMGADIKEWKGDRGFDEQVDDIVEDDIPVFLIGDQRRTMEPFSASRADHRSGMSIPNISRPPNVDEPISALASGQIDLIHKPHSYRDTERALLKYVSDEISHGRVPSDRQLQRKTSEIMYGSDNTWDPTWADNPQWLEMFRRKAGLISLPLSHGKNAFVGFDATLF</sequence>
<feature type="region of interest" description="Disordered" evidence="3">
    <location>
        <begin position="117"/>
        <end position="144"/>
    </location>
</feature>
<gene>
    <name evidence="5" type="ORF">Plec18167_000947</name>
</gene>
<dbReference type="PROSITE" id="PS50157">
    <property type="entry name" value="ZINC_FINGER_C2H2_2"/>
    <property type="match status" value="1"/>
</dbReference>
<comment type="caution">
    <text evidence="5">The sequence shown here is derived from an EMBL/GenBank/DDBJ whole genome shotgun (WGS) entry which is preliminary data.</text>
</comment>
<dbReference type="SUPFAM" id="SSF57667">
    <property type="entry name" value="beta-beta-alpha zinc fingers"/>
    <property type="match status" value="1"/>
</dbReference>
<keyword evidence="2" id="KW-0862">Zinc</keyword>
<keyword evidence="6" id="KW-1185">Reference proteome</keyword>
<organism evidence="5 6">
    <name type="scientific">Paecilomyces lecythidis</name>
    <dbReference type="NCBI Taxonomy" id="3004212"/>
    <lineage>
        <taxon>Eukaryota</taxon>
        <taxon>Fungi</taxon>
        <taxon>Dikarya</taxon>
        <taxon>Ascomycota</taxon>
        <taxon>Pezizomycotina</taxon>
        <taxon>Eurotiomycetes</taxon>
        <taxon>Eurotiomycetidae</taxon>
        <taxon>Eurotiales</taxon>
        <taxon>Thermoascaceae</taxon>
        <taxon>Paecilomyces</taxon>
    </lineage>
</organism>
<accession>A0ABR3YBG6</accession>
<feature type="region of interest" description="Disordered" evidence="3">
    <location>
        <begin position="337"/>
        <end position="357"/>
    </location>
</feature>
<evidence type="ECO:0000259" key="4">
    <source>
        <dbReference type="PROSITE" id="PS50157"/>
    </source>
</evidence>
<keyword evidence="1" id="KW-0238">DNA-binding</keyword>
<evidence type="ECO:0000313" key="6">
    <source>
        <dbReference type="Proteomes" id="UP001583193"/>
    </source>
</evidence>
<dbReference type="InterPro" id="IPR013087">
    <property type="entry name" value="Znf_C2H2_type"/>
</dbReference>
<protein>
    <recommendedName>
        <fullName evidence="4">C2H2-type domain-containing protein</fullName>
    </recommendedName>
</protein>
<evidence type="ECO:0000256" key="1">
    <source>
        <dbReference type="ARBA" id="ARBA00023125"/>
    </source>
</evidence>
<dbReference type="Pfam" id="PF03221">
    <property type="entry name" value="HTH_Tnp_Tc5"/>
    <property type="match status" value="1"/>
</dbReference>
<feature type="compositionally biased region" description="Low complexity" evidence="3">
    <location>
        <begin position="117"/>
        <end position="128"/>
    </location>
</feature>
<feature type="compositionally biased region" description="Basic and acidic residues" evidence="3">
    <location>
        <begin position="1"/>
        <end position="10"/>
    </location>
</feature>
<dbReference type="InterPro" id="IPR006600">
    <property type="entry name" value="HTH_CenpB_DNA-bd_dom"/>
</dbReference>
<keyword evidence="2" id="KW-0863">Zinc-finger</keyword>
<dbReference type="InterPro" id="IPR036236">
    <property type="entry name" value="Znf_C2H2_sf"/>
</dbReference>
<evidence type="ECO:0000256" key="3">
    <source>
        <dbReference type="SAM" id="MobiDB-lite"/>
    </source>
</evidence>
<name>A0ABR3YBG6_9EURO</name>
<keyword evidence="2" id="KW-0479">Metal-binding</keyword>
<dbReference type="PROSITE" id="PS00028">
    <property type="entry name" value="ZINC_FINGER_C2H2_1"/>
    <property type="match status" value="1"/>
</dbReference>